<feature type="domain" description="PRD" evidence="2">
    <location>
        <begin position="68"/>
        <end position="172"/>
    </location>
</feature>
<accession>D7BKU7</accession>
<dbReference type="PROSITE" id="PS51372">
    <property type="entry name" value="PRD_2"/>
    <property type="match status" value="1"/>
</dbReference>
<name>D7BKU7_ARCHD</name>
<dbReference type="STRING" id="644284.Arch_1590"/>
<proteinExistence type="predicted"/>
<dbReference type="InterPro" id="IPR011608">
    <property type="entry name" value="PRD"/>
</dbReference>
<dbReference type="PANTHER" id="PTHR30185">
    <property type="entry name" value="CRYPTIC BETA-GLUCOSIDE BGL OPERON ANTITERMINATOR"/>
    <property type="match status" value="1"/>
</dbReference>
<evidence type="ECO:0000313" key="3">
    <source>
        <dbReference type="EMBL" id="ADH93277.1"/>
    </source>
</evidence>
<dbReference type="Gene3D" id="1.10.1790.10">
    <property type="entry name" value="PRD domain"/>
    <property type="match status" value="1"/>
</dbReference>
<dbReference type="Proteomes" id="UP000000376">
    <property type="component" value="Chromosome"/>
</dbReference>
<sequence>MIQSAARVLRVFNNNAVLVSIDGVENVLAGRGIGFGKRPGDTIPAGDAQRQFIEASPDKIDFLTSANALDPQLVATVTEAVELANHVIKDLDPSVYVVLVDHMAFAVQRHRDGYVIHNKLVDEIKVAFTAEFTAAELMVHYVNQKLELELPRDEAAFIALHLNAARTGATVKQPLSEANKLGVIVDLILSELSIDAHVQMDELLFAVNGFITRIHAGIWRKNATTSVIETMLRDEFAVARRVITHIAGSDVSPTKIAREAAYLAVFLHGWRQGTESDHAS</sequence>
<organism evidence="3 4">
    <name type="scientific">Arcanobacterium haemolyticum (strain ATCC 9345 / DSM 20595 / CCM 5947 / CCUG 17215 / LMG 16163 / NBRC 15585 / NCTC 8452 / 11018)</name>
    <dbReference type="NCBI Taxonomy" id="644284"/>
    <lineage>
        <taxon>Bacteria</taxon>
        <taxon>Bacillati</taxon>
        <taxon>Actinomycetota</taxon>
        <taxon>Actinomycetes</taxon>
        <taxon>Actinomycetales</taxon>
        <taxon>Actinomycetaceae</taxon>
        <taxon>Arcanobacterium</taxon>
    </lineage>
</organism>
<evidence type="ECO:0000256" key="1">
    <source>
        <dbReference type="ARBA" id="ARBA00022737"/>
    </source>
</evidence>
<dbReference type="RefSeq" id="WP_013170765.1">
    <property type="nucleotide sequence ID" value="NC_014218.1"/>
</dbReference>
<evidence type="ECO:0000259" key="2">
    <source>
        <dbReference type="PROSITE" id="PS51372"/>
    </source>
</evidence>
<dbReference type="AlphaFoldDB" id="D7BKU7"/>
<dbReference type="InterPro" id="IPR004341">
    <property type="entry name" value="CAT_RNA-bd_dom"/>
</dbReference>
<dbReference type="GO" id="GO:0003723">
    <property type="term" value="F:RNA binding"/>
    <property type="evidence" value="ECO:0007669"/>
    <property type="project" value="InterPro"/>
</dbReference>
<dbReference type="SMART" id="SM01061">
    <property type="entry name" value="CAT_RBD"/>
    <property type="match status" value="1"/>
</dbReference>
<reference evidence="3 4" key="1">
    <citation type="journal article" date="2010" name="Stand. Genomic Sci.">
        <title>Complete genome sequence of Arcanobacterium haemolyticum type strain (11018).</title>
        <authorList>
            <person name="Yasawong M."/>
            <person name="Teshima H."/>
            <person name="Lapidus A."/>
            <person name="Nolan M."/>
            <person name="Lucas S."/>
            <person name="Glavina Del Rio T."/>
            <person name="Tice H."/>
            <person name="Cheng J."/>
            <person name="Bruce D."/>
            <person name="Detter C."/>
            <person name="Tapia R."/>
            <person name="Han C."/>
            <person name="Goodwin L."/>
            <person name="Pitluck S."/>
            <person name="Liolios K."/>
            <person name="Ivanova N."/>
            <person name="Mavromatis K."/>
            <person name="Mikhailova N."/>
            <person name="Pati A."/>
            <person name="Chen A."/>
            <person name="Palaniappan K."/>
            <person name="Land M."/>
            <person name="Hauser L."/>
            <person name="Chang Y."/>
            <person name="Jeffries C."/>
            <person name="Rohde M."/>
            <person name="Sikorski J."/>
            <person name="Pukall R."/>
            <person name="Goker M."/>
            <person name="Woyke T."/>
            <person name="Bristow J."/>
            <person name="Eisen J."/>
            <person name="Markowitz V."/>
            <person name="Hugenholtz P."/>
            <person name="Kyrpides N."/>
            <person name="Klenk H."/>
        </authorList>
    </citation>
    <scope>NUCLEOTIDE SEQUENCE [LARGE SCALE GENOMIC DNA]</scope>
    <source>
        <strain evidence="4">ATCC 9345 / DSM 20595 / CCUG 17215 / LMG 16163 / NBRC 15585 / NCTC 8452 / 11018</strain>
    </source>
</reference>
<dbReference type="EMBL" id="CP002045">
    <property type="protein sequence ID" value="ADH93277.1"/>
    <property type="molecule type" value="Genomic_DNA"/>
</dbReference>
<keyword evidence="4" id="KW-1185">Reference proteome</keyword>
<dbReference type="InterPro" id="IPR050661">
    <property type="entry name" value="BglG_antiterminators"/>
</dbReference>
<dbReference type="InterPro" id="IPR036634">
    <property type="entry name" value="PRD_sf"/>
</dbReference>
<dbReference type="PANTHER" id="PTHR30185:SF15">
    <property type="entry name" value="CRYPTIC BETA-GLUCOSIDE BGL OPERON ANTITERMINATOR"/>
    <property type="match status" value="1"/>
</dbReference>
<dbReference type="KEGG" id="ahe:Arch_1590"/>
<dbReference type="GO" id="GO:0006355">
    <property type="term" value="P:regulation of DNA-templated transcription"/>
    <property type="evidence" value="ECO:0007669"/>
    <property type="project" value="InterPro"/>
</dbReference>
<dbReference type="InterPro" id="IPR036650">
    <property type="entry name" value="CAT_RNA-bd_dom_sf"/>
</dbReference>
<dbReference type="Pfam" id="PF00874">
    <property type="entry name" value="PRD"/>
    <property type="match status" value="1"/>
</dbReference>
<protein>
    <submittedName>
        <fullName evidence="3">Transcriptional antiterminator, BglG</fullName>
    </submittedName>
</protein>
<evidence type="ECO:0000313" key="4">
    <source>
        <dbReference type="Proteomes" id="UP000000376"/>
    </source>
</evidence>
<dbReference type="eggNOG" id="COG3711">
    <property type="taxonomic scope" value="Bacteria"/>
</dbReference>
<gene>
    <name evidence="3" type="ordered locus">Arch_1590</name>
</gene>
<dbReference type="Pfam" id="PF03123">
    <property type="entry name" value="CAT_RBD"/>
    <property type="match status" value="1"/>
</dbReference>
<keyword evidence="1" id="KW-0677">Repeat</keyword>
<dbReference type="SUPFAM" id="SSF63520">
    <property type="entry name" value="PTS-regulatory domain, PRD"/>
    <property type="match status" value="1"/>
</dbReference>
<dbReference type="Gene3D" id="2.30.24.10">
    <property type="entry name" value="CAT RNA-binding domain"/>
    <property type="match status" value="1"/>
</dbReference>
<dbReference type="HOGENOM" id="CLU_078802_0_0_11"/>
<dbReference type="SUPFAM" id="SSF50151">
    <property type="entry name" value="SacY-like RNA-binding domain"/>
    <property type="match status" value="1"/>
</dbReference>